<dbReference type="NCBIfam" id="TIGR02605">
    <property type="entry name" value="CxxC_CxxC_SSSS"/>
    <property type="match status" value="1"/>
</dbReference>
<dbReference type="AlphaFoldDB" id="A0A916NQ18"/>
<dbReference type="Proteomes" id="UP000693892">
    <property type="component" value="Unassembled WGS sequence"/>
</dbReference>
<accession>A0A916NQ18</accession>
<evidence type="ECO:0000313" key="4">
    <source>
        <dbReference type="Proteomes" id="UP000693892"/>
    </source>
</evidence>
<evidence type="ECO:0000256" key="1">
    <source>
        <dbReference type="SAM" id="MobiDB-lite"/>
    </source>
</evidence>
<proteinExistence type="predicted"/>
<dbReference type="InterPro" id="IPR013429">
    <property type="entry name" value="Regulatory_FmdB_Zinc_ribbon"/>
</dbReference>
<gene>
    <name evidence="3" type="ORF">LEUCIP111803_02295</name>
</gene>
<evidence type="ECO:0000313" key="3">
    <source>
        <dbReference type="EMBL" id="CAG7619461.1"/>
    </source>
</evidence>
<protein>
    <recommendedName>
        <fullName evidence="2">Putative regulatory protein FmdB zinc ribbon domain-containing protein</fullName>
    </recommendedName>
</protein>
<dbReference type="EMBL" id="CAJVAP010000033">
    <property type="protein sequence ID" value="CAG7619461.1"/>
    <property type="molecule type" value="Genomic_DNA"/>
</dbReference>
<feature type="compositionally biased region" description="Low complexity" evidence="1">
    <location>
        <begin position="121"/>
        <end position="137"/>
    </location>
</feature>
<name>A0A916NQ18_9MICO</name>
<feature type="region of interest" description="Disordered" evidence="1">
    <location>
        <begin position="115"/>
        <end position="137"/>
    </location>
</feature>
<reference evidence="3" key="1">
    <citation type="submission" date="2021-06" db="EMBL/GenBank/DDBJ databases">
        <authorList>
            <person name="Criscuolo A."/>
        </authorList>
    </citation>
    <scope>NUCLEOTIDE SEQUENCE</scope>
    <source>
        <strain evidence="3">CIP111803</strain>
    </source>
</reference>
<sequence>MPIYTHKCHGCGARFDRLLPMDADRRQPCACGEQADRVITGVRLLGMKLAPEPSRGSVPLRRRLPSSLEGVGGGREGVAYFQRVEERLSRFEEKNPEFRDEKMPVVSHERGVVVRATEKTAAPSAKPSQSSAGEKNV</sequence>
<feature type="region of interest" description="Disordered" evidence="1">
    <location>
        <begin position="50"/>
        <end position="69"/>
    </location>
</feature>
<organism evidence="3 4">
    <name type="scientific">Leucobacter soli</name>
    <dbReference type="NCBI Taxonomy" id="2812850"/>
    <lineage>
        <taxon>Bacteria</taxon>
        <taxon>Bacillati</taxon>
        <taxon>Actinomycetota</taxon>
        <taxon>Actinomycetes</taxon>
        <taxon>Micrococcales</taxon>
        <taxon>Microbacteriaceae</taxon>
        <taxon>Leucobacter</taxon>
    </lineage>
</organism>
<evidence type="ECO:0000259" key="2">
    <source>
        <dbReference type="SMART" id="SM00834"/>
    </source>
</evidence>
<comment type="caution">
    <text evidence="3">The sequence shown here is derived from an EMBL/GenBank/DDBJ whole genome shotgun (WGS) entry which is preliminary data.</text>
</comment>
<feature type="domain" description="Putative regulatory protein FmdB zinc ribbon" evidence="2">
    <location>
        <begin position="1"/>
        <end position="40"/>
    </location>
</feature>
<keyword evidence="4" id="KW-1185">Reference proteome</keyword>
<dbReference type="RefSeq" id="WP_218116224.1">
    <property type="nucleotide sequence ID" value="NZ_CAJVAP010000033.1"/>
</dbReference>
<dbReference type="SMART" id="SM00834">
    <property type="entry name" value="CxxC_CXXC_SSSS"/>
    <property type="match status" value="1"/>
</dbReference>